<dbReference type="CDD" id="cd02205">
    <property type="entry name" value="CBS_pair_SF"/>
    <property type="match status" value="2"/>
</dbReference>
<reference evidence="6" key="1">
    <citation type="journal article" date="2013" name="Nat. Biotechnol.">
        <title>Draft genome sequence of chickpea (Cicer arietinum) provides a resource for trait improvement.</title>
        <authorList>
            <person name="Varshney R.K."/>
            <person name="Song C."/>
            <person name="Saxena R.K."/>
            <person name="Azam S."/>
            <person name="Yu S."/>
            <person name="Sharpe A.G."/>
            <person name="Cannon S."/>
            <person name="Baek J."/>
            <person name="Rosen B.D."/>
            <person name="Tar'an B."/>
            <person name="Millan T."/>
            <person name="Zhang X."/>
            <person name="Ramsay L.D."/>
            <person name="Iwata A."/>
            <person name="Wang Y."/>
            <person name="Nelson W."/>
            <person name="Farmer A.D."/>
            <person name="Gaur P.M."/>
            <person name="Soderlund C."/>
            <person name="Penmetsa R.V."/>
            <person name="Xu C."/>
            <person name="Bharti A.K."/>
            <person name="He W."/>
            <person name="Winter P."/>
            <person name="Zhao S."/>
            <person name="Hane J.K."/>
            <person name="Carrasquilla-Garcia N."/>
            <person name="Condie J.A."/>
            <person name="Upadhyaya H.D."/>
            <person name="Luo M.C."/>
            <person name="Thudi M."/>
            <person name="Gowda C.L."/>
            <person name="Singh N.P."/>
            <person name="Lichtenzveig J."/>
            <person name="Gali K.K."/>
            <person name="Rubio J."/>
            <person name="Nadarajan N."/>
            <person name="Dolezel J."/>
            <person name="Bansal K.C."/>
            <person name="Xu X."/>
            <person name="Edwards D."/>
            <person name="Zhang G."/>
            <person name="Kahl G."/>
            <person name="Gil J."/>
            <person name="Singh K.B."/>
            <person name="Datta S.K."/>
            <person name="Jackson S.A."/>
            <person name="Wang J."/>
            <person name="Cook D.R."/>
        </authorList>
    </citation>
    <scope>NUCLEOTIDE SEQUENCE [LARGE SCALE GENOMIC DNA]</scope>
    <source>
        <strain evidence="6">cv. CDC Frontier</strain>
    </source>
</reference>
<dbReference type="Proteomes" id="UP000087171">
    <property type="component" value="Chromosome Ca5"/>
</dbReference>
<dbReference type="InterPro" id="IPR046342">
    <property type="entry name" value="CBS_dom_sf"/>
</dbReference>
<proteinExistence type="predicted"/>
<dbReference type="PaxDb" id="3827-XP_004500805.1"/>
<reference evidence="7" key="2">
    <citation type="submission" date="2025-08" db="UniProtKB">
        <authorList>
            <consortium name="RefSeq"/>
        </authorList>
    </citation>
    <scope>IDENTIFICATION</scope>
    <source>
        <tissue evidence="7">Etiolated seedlings</tissue>
    </source>
</reference>
<keyword evidence="2 3" id="KW-0129">CBS domain</keyword>
<dbReference type="Pfam" id="PF00571">
    <property type="entry name" value="CBS"/>
    <property type="match status" value="2"/>
</dbReference>
<dbReference type="PANTHER" id="PTHR13780:SF124">
    <property type="entry name" value="OS01G0633400 PROTEIN"/>
    <property type="match status" value="1"/>
</dbReference>
<feature type="domain" description="CBS" evidence="5">
    <location>
        <begin position="330"/>
        <end position="391"/>
    </location>
</feature>
<name>A0A1S2Y7X6_CICAR</name>
<accession>A0A1S2Y7X6</accession>
<dbReference type="STRING" id="3827.A0A1S2Y7X6"/>
<dbReference type="AlphaFoldDB" id="A0A1S2Y7X6"/>
<feature type="compositionally biased region" description="Basic and acidic residues" evidence="4">
    <location>
        <begin position="1"/>
        <end position="16"/>
    </location>
</feature>
<dbReference type="eggNOG" id="KOG1764">
    <property type="taxonomic scope" value="Eukaryota"/>
</dbReference>
<gene>
    <name evidence="7" type="primary">LOC101492217</name>
</gene>
<feature type="region of interest" description="Disordered" evidence="4">
    <location>
        <begin position="1"/>
        <end position="21"/>
    </location>
</feature>
<organism evidence="6 7">
    <name type="scientific">Cicer arietinum</name>
    <name type="common">Chickpea</name>
    <name type="synonym">Garbanzo</name>
    <dbReference type="NCBI Taxonomy" id="3827"/>
    <lineage>
        <taxon>Eukaryota</taxon>
        <taxon>Viridiplantae</taxon>
        <taxon>Streptophyta</taxon>
        <taxon>Embryophyta</taxon>
        <taxon>Tracheophyta</taxon>
        <taxon>Spermatophyta</taxon>
        <taxon>Magnoliopsida</taxon>
        <taxon>eudicotyledons</taxon>
        <taxon>Gunneridae</taxon>
        <taxon>Pentapetalae</taxon>
        <taxon>rosids</taxon>
        <taxon>fabids</taxon>
        <taxon>Fabales</taxon>
        <taxon>Fabaceae</taxon>
        <taxon>Papilionoideae</taxon>
        <taxon>50 kb inversion clade</taxon>
        <taxon>NPAAA clade</taxon>
        <taxon>Hologalegina</taxon>
        <taxon>IRL clade</taxon>
        <taxon>Cicereae</taxon>
        <taxon>Cicer</taxon>
    </lineage>
</organism>
<keyword evidence="6" id="KW-1185">Reference proteome</keyword>
<dbReference type="SUPFAM" id="SSF54631">
    <property type="entry name" value="CBS-domain pair"/>
    <property type="match status" value="2"/>
</dbReference>
<dbReference type="RefSeq" id="XP_004500805.1">
    <property type="nucleotide sequence ID" value="XM_004500748.3"/>
</dbReference>
<protein>
    <submittedName>
        <fullName evidence="7">SNF1-related protein kinase regulatory subunit gamma-1-like</fullName>
    </submittedName>
</protein>
<dbReference type="InterPro" id="IPR050511">
    <property type="entry name" value="AMPK_gamma/SDS23_families"/>
</dbReference>
<dbReference type="OrthoDB" id="449052at2759"/>
<dbReference type="Gene3D" id="3.10.580.10">
    <property type="entry name" value="CBS-domain"/>
    <property type="match status" value="2"/>
</dbReference>
<dbReference type="PROSITE" id="PS51371">
    <property type="entry name" value="CBS"/>
    <property type="match status" value="2"/>
</dbReference>
<dbReference type="SMART" id="SM00116">
    <property type="entry name" value="CBS"/>
    <property type="match status" value="3"/>
</dbReference>
<evidence type="ECO:0000259" key="5">
    <source>
        <dbReference type="PROSITE" id="PS51371"/>
    </source>
</evidence>
<keyword evidence="1" id="KW-0677">Repeat</keyword>
<evidence type="ECO:0000256" key="2">
    <source>
        <dbReference type="ARBA" id="ARBA00023122"/>
    </source>
</evidence>
<dbReference type="PANTHER" id="PTHR13780">
    <property type="entry name" value="AMP-ACTIVATED PROTEIN KINASE, GAMMA REGULATORY SUBUNIT"/>
    <property type="match status" value="1"/>
</dbReference>
<evidence type="ECO:0000256" key="4">
    <source>
        <dbReference type="SAM" id="MobiDB-lite"/>
    </source>
</evidence>
<dbReference type="GeneID" id="101492217"/>
<feature type="domain" description="CBS" evidence="5">
    <location>
        <begin position="154"/>
        <end position="211"/>
    </location>
</feature>
<evidence type="ECO:0000256" key="3">
    <source>
        <dbReference type="PROSITE-ProRule" id="PRU00703"/>
    </source>
</evidence>
<evidence type="ECO:0000256" key="1">
    <source>
        <dbReference type="ARBA" id="ARBA00022737"/>
    </source>
</evidence>
<evidence type="ECO:0000313" key="7">
    <source>
        <dbReference type="RefSeq" id="XP_004500805.1"/>
    </source>
</evidence>
<dbReference type="KEGG" id="cam:101492217"/>
<dbReference type="InterPro" id="IPR000644">
    <property type="entry name" value="CBS_dom"/>
</dbReference>
<sequence length="418" mass="47421">MQSRKIVDEIEKENNDNQKGMQLDPASALQQFLDHIPITSIPAINTKSLVLEIKAGDSIRDAIHMLYEKDTFGAVVVDVLDNETAGSIAFSHRYIAFVAFSNMILWCLHEYENIRENDTDNHLTDIDDDIFFSILDRIPQIGQTKVSELAKSFLWEPFFPVQLDDTILHALLLLSKHRLQVLPVIQQPDAVLIGFVTQNSLVQLLLQSSKLEWFDIIADKNLSDFRFEGQERPSCVFGDQTVAHALKLLWQNQTCAVAVVDRQTKKLIGNVRKSDIYNLVKNDDLLRSRRIFTVEEFVHAETNKTDTKPTIEHDHGVDHAAESLHRKNSYKPRMDSPVTNKKNDTLKQVMEHMTETNSSFSFLINDNEQVTGLITVRDIILQFAPPCVNSSIGGGGFFELALEQSGCQIKNGTMTRNR</sequence>
<evidence type="ECO:0000313" key="6">
    <source>
        <dbReference type="Proteomes" id="UP000087171"/>
    </source>
</evidence>